<dbReference type="Gene3D" id="3.10.580.10">
    <property type="entry name" value="CBS-domain"/>
    <property type="match status" value="1"/>
</dbReference>
<evidence type="ECO:0000259" key="3">
    <source>
        <dbReference type="PROSITE" id="PS51371"/>
    </source>
</evidence>
<dbReference type="PROSITE" id="PS51371">
    <property type="entry name" value="CBS"/>
    <property type="match status" value="2"/>
</dbReference>
<evidence type="ECO:0000256" key="2">
    <source>
        <dbReference type="PROSITE-ProRule" id="PRU00703"/>
    </source>
</evidence>
<dbReference type="RefSeq" id="WP_182516898.1">
    <property type="nucleotide sequence ID" value="NZ_JACGXP010000006.1"/>
</dbReference>
<keyword evidence="1 2" id="KW-0129">CBS domain</keyword>
<dbReference type="InterPro" id="IPR000644">
    <property type="entry name" value="CBS_dom"/>
</dbReference>
<feature type="domain" description="CBS" evidence="3">
    <location>
        <begin position="8"/>
        <end position="68"/>
    </location>
</feature>
<evidence type="ECO:0000256" key="1">
    <source>
        <dbReference type="ARBA" id="ARBA00023122"/>
    </source>
</evidence>
<dbReference type="InterPro" id="IPR046342">
    <property type="entry name" value="CBS_dom_sf"/>
</dbReference>
<dbReference type="SMART" id="SM00116">
    <property type="entry name" value="CBS"/>
    <property type="match status" value="2"/>
</dbReference>
<dbReference type="InterPro" id="IPR051257">
    <property type="entry name" value="Diverse_CBS-Domain"/>
</dbReference>
<dbReference type="Pfam" id="PF00571">
    <property type="entry name" value="CBS"/>
    <property type="match status" value="2"/>
</dbReference>
<feature type="domain" description="CBS" evidence="3">
    <location>
        <begin position="74"/>
        <end position="131"/>
    </location>
</feature>
<sequence>MTTAREIMSDDLFTVLPTSTVLEVAQLLKAHRVGALPVVDDHQRLIGTVTDRDLVVFAIAAGAQPDDPIEKYGVRHEVFTVAPTATLEEVQELMGEKQVRRLPVVDGETLLGVISLADVAKAADAPAVGATTEQISL</sequence>
<proteinExistence type="predicted"/>
<organism evidence="4 5">
    <name type="scientific">Curtobacterium pusillum</name>
    <dbReference type="NCBI Taxonomy" id="69373"/>
    <lineage>
        <taxon>Bacteria</taxon>
        <taxon>Bacillati</taxon>
        <taxon>Actinomycetota</taxon>
        <taxon>Actinomycetes</taxon>
        <taxon>Micrococcales</taxon>
        <taxon>Microbacteriaceae</taxon>
        <taxon>Curtobacterium</taxon>
    </lineage>
</organism>
<dbReference type="Proteomes" id="UP000590225">
    <property type="component" value="Unassembled WGS sequence"/>
</dbReference>
<reference evidence="4 5" key="1">
    <citation type="submission" date="2020-07" db="EMBL/GenBank/DDBJ databases">
        <title>Above-ground endophytic microbial communities from plants in different locations in the United States.</title>
        <authorList>
            <person name="Frank C."/>
        </authorList>
    </citation>
    <scope>NUCLEOTIDE SEQUENCE [LARGE SCALE GENOMIC DNA]</scope>
    <source>
        <strain evidence="4 5">WPL5_2</strain>
    </source>
</reference>
<name>A0AAW3TAM5_9MICO</name>
<evidence type="ECO:0000313" key="5">
    <source>
        <dbReference type="Proteomes" id="UP000590225"/>
    </source>
</evidence>
<dbReference type="PANTHER" id="PTHR43080:SF2">
    <property type="entry name" value="CBS DOMAIN-CONTAINING PROTEIN"/>
    <property type="match status" value="1"/>
</dbReference>
<evidence type="ECO:0000313" key="4">
    <source>
        <dbReference type="EMBL" id="MBA8991942.1"/>
    </source>
</evidence>
<comment type="caution">
    <text evidence="4">The sequence shown here is derived from an EMBL/GenBank/DDBJ whole genome shotgun (WGS) entry which is preliminary data.</text>
</comment>
<dbReference type="SUPFAM" id="SSF54631">
    <property type="entry name" value="CBS-domain pair"/>
    <property type="match status" value="1"/>
</dbReference>
<dbReference type="EMBL" id="JACGXP010000006">
    <property type="protein sequence ID" value="MBA8991942.1"/>
    <property type="molecule type" value="Genomic_DNA"/>
</dbReference>
<accession>A0AAW3TAM5</accession>
<dbReference type="PANTHER" id="PTHR43080">
    <property type="entry name" value="CBS DOMAIN-CONTAINING PROTEIN CBSX3, MITOCHONDRIAL"/>
    <property type="match status" value="1"/>
</dbReference>
<dbReference type="AlphaFoldDB" id="A0AAW3TAM5"/>
<protein>
    <submittedName>
        <fullName evidence="4">CBS domain-containing protein</fullName>
    </submittedName>
</protein>
<gene>
    <name evidence="4" type="ORF">FHW23_003229</name>
</gene>